<dbReference type="InterPro" id="IPR023753">
    <property type="entry name" value="FAD/NAD-binding_dom"/>
</dbReference>
<keyword evidence="7" id="KW-0503">Monooxygenase</keyword>
<dbReference type="InterPro" id="IPR036188">
    <property type="entry name" value="FAD/NAD-bd_sf"/>
</dbReference>
<organism evidence="9 10">
    <name type="scientific">Colletotrichum noveboracense</name>
    <dbReference type="NCBI Taxonomy" id="2664923"/>
    <lineage>
        <taxon>Eukaryota</taxon>
        <taxon>Fungi</taxon>
        <taxon>Dikarya</taxon>
        <taxon>Ascomycota</taxon>
        <taxon>Pezizomycotina</taxon>
        <taxon>Sordariomycetes</taxon>
        <taxon>Hypocreomycetidae</taxon>
        <taxon>Glomerellales</taxon>
        <taxon>Glomerellaceae</taxon>
        <taxon>Colletotrichum</taxon>
        <taxon>Colletotrichum gloeosporioides species complex</taxon>
    </lineage>
</organism>
<dbReference type="Proteomes" id="UP001152533">
    <property type="component" value="Unassembled WGS sequence"/>
</dbReference>
<gene>
    <name evidence="9" type="ORF">CGXH109_LOCUS45817</name>
</gene>
<evidence type="ECO:0000313" key="9">
    <source>
        <dbReference type="EMBL" id="CAI0645494.1"/>
    </source>
</evidence>
<dbReference type="OrthoDB" id="66881at2759"/>
<comment type="cofactor">
    <cofactor evidence="1">
        <name>FAD</name>
        <dbReference type="ChEBI" id="CHEBI:57692"/>
    </cofactor>
</comment>
<proteinExistence type="inferred from homology"/>
<keyword evidence="6" id="KW-0560">Oxidoreductase</keyword>
<comment type="similarity">
    <text evidence="2">Belongs to the FAD-binding monooxygenase family.</text>
</comment>
<dbReference type="EMBL" id="CAMGZC010000247">
    <property type="protein sequence ID" value="CAI0645494.1"/>
    <property type="molecule type" value="Genomic_DNA"/>
</dbReference>
<name>A0A9W4WAT1_9PEZI</name>
<keyword evidence="10" id="KW-1185">Reference proteome</keyword>
<keyword evidence="4" id="KW-0274">FAD</keyword>
<feature type="domain" description="FAD/NAD(P)-binding" evidence="8">
    <location>
        <begin position="11"/>
        <end position="216"/>
    </location>
</feature>
<evidence type="ECO:0000256" key="6">
    <source>
        <dbReference type="ARBA" id="ARBA00023002"/>
    </source>
</evidence>
<dbReference type="InterPro" id="IPR050775">
    <property type="entry name" value="FAD-binding_Monooxygenases"/>
</dbReference>
<keyword evidence="3" id="KW-0285">Flavoprotein</keyword>
<comment type="caution">
    <text evidence="9">The sequence shown here is derived from an EMBL/GenBank/DDBJ whole genome shotgun (WGS) entry which is preliminary data.</text>
</comment>
<evidence type="ECO:0000256" key="1">
    <source>
        <dbReference type="ARBA" id="ARBA00001974"/>
    </source>
</evidence>
<protein>
    <recommendedName>
        <fullName evidence="8">FAD/NAD(P)-binding domain-containing protein</fullName>
    </recommendedName>
</protein>
<dbReference type="SUPFAM" id="SSF51905">
    <property type="entry name" value="FAD/NAD(P)-binding domain"/>
    <property type="match status" value="2"/>
</dbReference>
<evidence type="ECO:0000313" key="10">
    <source>
        <dbReference type="Proteomes" id="UP001152533"/>
    </source>
</evidence>
<dbReference type="Pfam" id="PF07992">
    <property type="entry name" value="Pyr_redox_2"/>
    <property type="match status" value="1"/>
</dbReference>
<evidence type="ECO:0000256" key="5">
    <source>
        <dbReference type="ARBA" id="ARBA00022857"/>
    </source>
</evidence>
<accession>A0A9W4WAT1</accession>
<sequence length="543" mass="61153">MPSYVDNRPLDVIIVGAGFGGCYLLRNLRKQGFRAQIFEEGHGLGGVWWHNRYPGARVDTDTPYYEFSDPEIWKEWEWAEKYPSQAEMVRYFEFVDQKWDLSKDVTYGARVTDATFDPQANDWTIQTDSGLTATAPFLLLALGFAAKMYVPNIKGLDTFKGFSCHTARWPDHHLDLSGKKVGIIGTGATGVQLVQELGPTAENLVVFQRSPNCAVPMRQKSLALDPPIKTGYPELFSQMKLSRAGFTYPIINRKAMDDTPEQRRALFEQLWDIGGFAPTQGNYMDFSTNLEANHEFYYFWRDKVRQRLLTDDAELIENLAPEEPPYPFGTKRSSLEQNFYEVFNQDNVSLVSLKKNPIEKVILEGVKMSDGTIHKLDALLLATGFDAVTGSFTRVNIRGLKGRLLNDVWSRRARTFLGMSTSGFPNMFFLYGPQSPTATATGPVVSEIQGDWIIQALVHLRENGYTRIDAQSDVEEQWGHCANDICNGTLLPQNKTSWYMGGNIPGRTRQALSYMGGLPAYRCAINECSSDGFAGFSMQKSVR</sequence>
<dbReference type="PANTHER" id="PTHR43098:SF3">
    <property type="entry name" value="L-ORNITHINE N(5)-MONOOXYGENASE-RELATED"/>
    <property type="match status" value="1"/>
</dbReference>
<evidence type="ECO:0000256" key="4">
    <source>
        <dbReference type="ARBA" id="ARBA00022827"/>
    </source>
</evidence>
<evidence type="ECO:0000256" key="2">
    <source>
        <dbReference type="ARBA" id="ARBA00010139"/>
    </source>
</evidence>
<dbReference type="PANTHER" id="PTHR43098">
    <property type="entry name" value="L-ORNITHINE N(5)-MONOOXYGENASE-RELATED"/>
    <property type="match status" value="1"/>
</dbReference>
<evidence type="ECO:0000256" key="3">
    <source>
        <dbReference type="ARBA" id="ARBA00022630"/>
    </source>
</evidence>
<reference evidence="9" key="1">
    <citation type="submission" date="2022-08" db="EMBL/GenBank/DDBJ databases">
        <authorList>
            <person name="Giroux E."/>
            <person name="Giroux E."/>
        </authorList>
    </citation>
    <scope>NUCLEOTIDE SEQUENCE</scope>
    <source>
        <strain evidence="9">H1091258</strain>
    </source>
</reference>
<evidence type="ECO:0000256" key="7">
    <source>
        <dbReference type="ARBA" id="ARBA00023033"/>
    </source>
</evidence>
<dbReference type="AlphaFoldDB" id="A0A9W4WAT1"/>
<dbReference type="GO" id="GO:0004497">
    <property type="term" value="F:monooxygenase activity"/>
    <property type="evidence" value="ECO:0007669"/>
    <property type="project" value="UniProtKB-KW"/>
</dbReference>
<dbReference type="Gene3D" id="3.50.50.60">
    <property type="entry name" value="FAD/NAD(P)-binding domain"/>
    <property type="match status" value="2"/>
</dbReference>
<evidence type="ECO:0000259" key="8">
    <source>
        <dbReference type="Pfam" id="PF07992"/>
    </source>
</evidence>
<keyword evidence="5" id="KW-0521">NADP</keyword>